<dbReference type="Pfam" id="PF19114">
    <property type="entry name" value="EsV_1_7_cys"/>
    <property type="match status" value="7"/>
</dbReference>
<feature type="region of interest" description="Disordered" evidence="1">
    <location>
        <begin position="100"/>
        <end position="134"/>
    </location>
</feature>
<sequence>MHEWKYVSVAPGIILFCWVLTVSSHDETSSVLAHDTLKLCAHSDVEHPRHHAVNRQVLFGDGIVQETLLAWEACSNESTGCYPRSWSGCKDLDQDLRLTETNGLTSPRPSSPQQDARAELDSSLTPQGSASDAHDRLGVLQLSSSVSLPREHSGAAALLQDPVSNWNLDSDDIAIEHMAWSTVSSAEMQNKGETNMGERLRFVVKSSDPLDPWNESTRYCRDHAPADSVDFKHQKCRHAEGCSRQASWSDPCHQSLGFCAQHKLSGSYPKYGYLQMRADEKVFQNWTSLATFQSQSERRSKSPDEKRRRCEYPLGCKKIPAFGEAGDRPRFCVMHKCSKHVLIRKLCMVEGCCTRAVFGFHNRNGGLTHCEAHRRPGQKKIASYVCKSPLCTKVAKFGEVKGERRFCAEHREPHHVDLFNKHCKFPDCMRRASFGDKAERVPLWCAAHADRSTMVDVRHSKCIEKGCNLTPSFGLLTDGQILYCSKHKHSDCVNLRHLQTLAKGSLQAGGGRRARSSLMTL</sequence>
<evidence type="ECO:0000256" key="2">
    <source>
        <dbReference type="SAM" id="SignalP"/>
    </source>
</evidence>
<evidence type="ECO:0000313" key="3">
    <source>
        <dbReference type="EMBL" id="EKX46457.1"/>
    </source>
</evidence>
<dbReference type="RefSeq" id="XP_005833437.1">
    <property type="nucleotide sequence ID" value="XM_005833380.1"/>
</dbReference>
<dbReference type="OrthoDB" id="2441233at2759"/>
<feature type="signal peptide" evidence="2">
    <location>
        <begin position="1"/>
        <end position="24"/>
    </location>
</feature>
<reference evidence="3 5" key="1">
    <citation type="journal article" date="2012" name="Nature">
        <title>Algal genomes reveal evolutionary mosaicism and the fate of nucleomorphs.</title>
        <authorList>
            <consortium name="DOE Joint Genome Institute"/>
            <person name="Curtis B.A."/>
            <person name="Tanifuji G."/>
            <person name="Burki F."/>
            <person name="Gruber A."/>
            <person name="Irimia M."/>
            <person name="Maruyama S."/>
            <person name="Arias M.C."/>
            <person name="Ball S.G."/>
            <person name="Gile G.H."/>
            <person name="Hirakawa Y."/>
            <person name="Hopkins J.F."/>
            <person name="Kuo A."/>
            <person name="Rensing S.A."/>
            <person name="Schmutz J."/>
            <person name="Symeonidi A."/>
            <person name="Elias M."/>
            <person name="Eveleigh R.J."/>
            <person name="Herman E.K."/>
            <person name="Klute M.J."/>
            <person name="Nakayama T."/>
            <person name="Obornik M."/>
            <person name="Reyes-Prieto A."/>
            <person name="Armbrust E.V."/>
            <person name="Aves S.J."/>
            <person name="Beiko R.G."/>
            <person name="Coutinho P."/>
            <person name="Dacks J.B."/>
            <person name="Durnford D.G."/>
            <person name="Fast N.M."/>
            <person name="Green B.R."/>
            <person name="Grisdale C.J."/>
            <person name="Hempel F."/>
            <person name="Henrissat B."/>
            <person name="Hoppner M.P."/>
            <person name="Ishida K."/>
            <person name="Kim E."/>
            <person name="Koreny L."/>
            <person name="Kroth P.G."/>
            <person name="Liu Y."/>
            <person name="Malik S.B."/>
            <person name="Maier U.G."/>
            <person name="McRose D."/>
            <person name="Mock T."/>
            <person name="Neilson J.A."/>
            <person name="Onodera N.T."/>
            <person name="Poole A.M."/>
            <person name="Pritham E.J."/>
            <person name="Richards T.A."/>
            <person name="Rocap G."/>
            <person name="Roy S.W."/>
            <person name="Sarai C."/>
            <person name="Schaack S."/>
            <person name="Shirato S."/>
            <person name="Slamovits C.H."/>
            <person name="Spencer D.F."/>
            <person name="Suzuki S."/>
            <person name="Worden A.Z."/>
            <person name="Zauner S."/>
            <person name="Barry K."/>
            <person name="Bell C."/>
            <person name="Bharti A.K."/>
            <person name="Crow J.A."/>
            <person name="Grimwood J."/>
            <person name="Kramer R."/>
            <person name="Lindquist E."/>
            <person name="Lucas S."/>
            <person name="Salamov A."/>
            <person name="McFadden G.I."/>
            <person name="Lane C.E."/>
            <person name="Keeling P.J."/>
            <person name="Gray M.W."/>
            <person name="Grigoriev I.V."/>
            <person name="Archibald J.M."/>
        </authorList>
    </citation>
    <scope>NUCLEOTIDE SEQUENCE</scope>
    <source>
        <strain evidence="3 5">CCMP2712</strain>
    </source>
</reference>
<protein>
    <submittedName>
        <fullName evidence="3 4">Uncharacterized protein</fullName>
    </submittedName>
</protein>
<name>L1JDS8_GUITC</name>
<reference evidence="4" key="3">
    <citation type="submission" date="2015-06" db="UniProtKB">
        <authorList>
            <consortium name="EnsemblProtists"/>
        </authorList>
    </citation>
    <scope>IDENTIFICATION</scope>
</reference>
<dbReference type="Proteomes" id="UP000011087">
    <property type="component" value="Unassembled WGS sequence"/>
</dbReference>
<keyword evidence="5" id="KW-1185">Reference proteome</keyword>
<dbReference type="SMART" id="SM01425">
    <property type="entry name" value="EsV_1_7"/>
    <property type="match status" value="6"/>
</dbReference>
<evidence type="ECO:0000313" key="4">
    <source>
        <dbReference type="EnsemblProtists" id="EKX46457"/>
    </source>
</evidence>
<dbReference type="HOGENOM" id="CLU_523235_0_0_1"/>
<dbReference type="AlphaFoldDB" id="L1JDS8"/>
<accession>L1JDS8</accession>
<dbReference type="EnsemblProtists" id="EKX46457">
    <property type="protein sequence ID" value="EKX46457"/>
    <property type="gene ID" value="GUITHDRAFT_162949"/>
</dbReference>
<dbReference type="EMBL" id="JH992994">
    <property type="protein sequence ID" value="EKX46457.1"/>
    <property type="molecule type" value="Genomic_DNA"/>
</dbReference>
<feature type="chain" id="PRO_5008771195" evidence="2">
    <location>
        <begin position="25"/>
        <end position="521"/>
    </location>
</feature>
<dbReference type="InterPro" id="IPR043822">
    <property type="entry name" value="EsV_1_7_cys"/>
</dbReference>
<evidence type="ECO:0000256" key="1">
    <source>
        <dbReference type="SAM" id="MobiDB-lite"/>
    </source>
</evidence>
<dbReference type="KEGG" id="gtt:GUITHDRAFT_162949"/>
<dbReference type="PaxDb" id="55529-EKX46457"/>
<reference evidence="5" key="2">
    <citation type="submission" date="2012-11" db="EMBL/GenBank/DDBJ databases">
        <authorList>
            <person name="Kuo A."/>
            <person name="Curtis B.A."/>
            <person name="Tanifuji G."/>
            <person name="Burki F."/>
            <person name="Gruber A."/>
            <person name="Irimia M."/>
            <person name="Maruyama S."/>
            <person name="Arias M.C."/>
            <person name="Ball S.G."/>
            <person name="Gile G.H."/>
            <person name="Hirakawa Y."/>
            <person name="Hopkins J.F."/>
            <person name="Rensing S.A."/>
            <person name="Schmutz J."/>
            <person name="Symeonidi A."/>
            <person name="Elias M."/>
            <person name="Eveleigh R.J."/>
            <person name="Herman E.K."/>
            <person name="Klute M.J."/>
            <person name="Nakayama T."/>
            <person name="Obornik M."/>
            <person name="Reyes-Prieto A."/>
            <person name="Armbrust E.V."/>
            <person name="Aves S.J."/>
            <person name="Beiko R.G."/>
            <person name="Coutinho P."/>
            <person name="Dacks J.B."/>
            <person name="Durnford D.G."/>
            <person name="Fast N.M."/>
            <person name="Green B.R."/>
            <person name="Grisdale C."/>
            <person name="Hempe F."/>
            <person name="Henrissat B."/>
            <person name="Hoppner M.P."/>
            <person name="Ishida K.-I."/>
            <person name="Kim E."/>
            <person name="Koreny L."/>
            <person name="Kroth P.G."/>
            <person name="Liu Y."/>
            <person name="Malik S.-B."/>
            <person name="Maier U.G."/>
            <person name="McRose D."/>
            <person name="Mock T."/>
            <person name="Neilson J.A."/>
            <person name="Onodera N.T."/>
            <person name="Poole A.M."/>
            <person name="Pritham E.J."/>
            <person name="Richards T.A."/>
            <person name="Rocap G."/>
            <person name="Roy S.W."/>
            <person name="Sarai C."/>
            <person name="Schaack S."/>
            <person name="Shirato S."/>
            <person name="Slamovits C.H."/>
            <person name="Spencer D.F."/>
            <person name="Suzuki S."/>
            <person name="Worden A.Z."/>
            <person name="Zauner S."/>
            <person name="Barry K."/>
            <person name="Bell C."/>
            <person name="Bharti A.K."/>
            <person name="Crow J.A."/>
            <person name="Grimwood J."/>
            <person name="Kramer R."/>
            <person name="Lindquist E."/>
            <person name="Lucas S."/>
            <person name="Salamov A."/>
            <person name="McFadden G.I."/>
            <person name="Lane C.E."/>
            <person name="Keeling P.J."/>
            <person name="Gray M.W."/>
            <person name="Grigoriev I.V."/>
            <person name="Archibald J.M."/>
        </authorList>
    </citation>
    <scope>NUCLEOTIDE SEQUENCE</scope>
    <source>
        <strain evidence="5">CCMP2712</strain>
    </source>
</reference>
<gene>
    <name evidence="3" type="ORF">GUITHDRAFT_162949</name>
</gene>
<proteinExistence type="predicted"/>
<organism evidence="3">
    <name type="scientific">Guillardia theta (strain CCMP2712)</name>
    <name type="common">Cryptophyte</name>
    <dbReference type="NCBI Taxonomy" id="905079"/>
    <lineage>
        <taxon>Eukaryota</taxon>
        <taxon>Cryptophyceae</taxon>
        <taxon>Pyrenomonadales</taxon>
        <taxon>Geminigeraceae</taxon>
        <taxon>Guillardia</taxon>
    </lineage>
</organism>
<dbReference type="GeneID" id="17303226"/>
<keyword evidence="2" id="KW-0732">Signal</keyword>
<evidence type="ECO:0000313" key="5">
    <source>
        <dbReference type="Proteomes" id="UP000011087"/>
    </source>
</evidence>
<feature type="compositionally biased region" description="Polar residues" evidence="1">
    <location>
        <begin position="100"/>
        <end position="114"/>
    </location>
</feature>